<dbReference type="AlphaFoldDB" id="A0A2P8HIU5"/>
<dbReference type="PROSITE" id="PS01124">
    <property type="entry name" value="HTH_ARAC_FAMILY_2"/>
    <property type="match status" value="1"/>
</dbReference>
<dbReference type="InterPro" id="IPR009057">
    <property type="entry name" value="Homeodomain-like_sf"/>
</dbReference>
<keyword evidence="2 5" id="KW-0238">DNA-binding</keyword>
<dbReference type="EMBL" id="PYAW01000003">
    <property type="protein sequence ID" value="PSL46143.1"/>
    <property type="molecule type" value="Genomic_DNA"/>
</dbReference>
<evidence type="ECO:0000256" key="1">
    <source>
        <dbReference type="ARBA" id="ARBA00023015"/>
    </source>
</evidence>
<sequence>MNLFNPFKKGLVLCFSFKKIHKKTEPFNYPSKPVKKVISKSGENLPGLKITTGDLLNNPTQFSEYTILFITEGEGVYHADFAAFPFTGPVLLFSTPLQVIYIEQSKPAKLTVLQFHGDFYCIEYHRTEVACNGLLFNNIYITPAIKLTNRDMKIFDQLLSELVEEFNQAPPSEIVLKAYLQLFLAKSGSIKIKSLSDPQEQMKKDELMEQFRQLLDQHYLSLHKPQDYADLLAMSPNNFTKRCTKYFRKTPSQLIQERLILEAKRQLHLTRLSIKEIAYSLKFNDEFYFSRFFKKMTKVSPLTFRERTGISIVADLSIQ</sequence>
<protein>
    <submittedName>
        <fullName evidence="5">AraC-like DNA-binding protein</fullName>
    </submittedName>
</protein>
<dbReference type="GO" id="GO:0003700">
    <property type="term" value="F:DNA-binding transcription factor activity"/>
    <property type="evidence" value="ECO:0007669"/>
    <property type="project" value="InterPro"/>
</dbReference>
<dbReference type="SUPFAM" id="SSF46689">
    <property type="entry name" value="Homeodomain-like"/>
    <property type="match status" value="1"/>
</dbReference>
<dbReference type="Gene3D" id="1.10.10.60">
    <property type="entry name" value="Homeodomain-like"/>
    <property type="match status" value="1"/>
</dbReference>
<organism evidence="5 6">
    <name type="scientific">Chitinophaga niastensis</name>
    <dbReference type="NCBI Taxonomy" id="536980"/>
    <lineage>
        <taxon>Bacteria</taxon>
        <taxon>Pseudomonadati</taxon>
        <taxon>Bacteroidota</taxon>
        <taxon>Chitinophagia</taxon>
        <taxon>Chitinophagales</taxon>
        <taxon>Chitinophagaceae</taxon>
        <taxon>Chitinophaga</taxon>
    </lineage>
</organism>
<accession>A0A2P8HIU5</accession>
<dbReference type="PANTHER" id="PTHR43280">
    <property type="entry name" value="ARAC-FAMILY TRANSCRIPTIONAL REGULATOR"/>
    <property type="match status" value="1"/>
</dbReference>
<dbReference type="GO" id="GO:0043565">
    <property type="term" value="F:sequence-specific DNA binding"/>
    <property type="evidence" value="ECO:0007669"/>
    <property type="project" value="InterPro"/>
</dbReference>
<keyword evidence="6" id="KW-1185">Reference proteome</keyword>
<dbReference type="InterPro" id="IPR018060">
    <property type="entry name" value="HTH_AraC"/>
</dbReference>
<evidence type="ECO:0000256" key="2">
    <source>
        <dbReference type="ARBA" id="ARBA00023125"/>
    </source>
</evidence>
<evidence type="ECO:0000313" key="5">
    <source>
        <dbReference type="EMBL" id="PSL46143.1"/>
    </source>
</evidence>
<comment type="caution">
    <text evidence="5">The sequence shown here is derived from an EMBL/GenBank/DDBJ whole genome shotgun (WGS) entry which is preliminary data.</text>
</comment>
<dbReference type="Pfam" id="PF12833">
    <property type="entry name" value="HTH_18"/>
    <property type="match status" value="1"/>
</dbReference>
<dbReference type="OrthoDB" id="2585681at2"/>
<keyword evidence="3" id="KW-0804">Transcription</keyword>
<reference evidence="5 6" key="1">
    <citation type="submission" date="2018-03" db="EMBL/GenBank/DDBJ databases">
        <title>Genomic Encyclopedia of Archaeal and Bacterial Type Strains, Phase II (KMG-II): from individual species to whole genera.</title>
        <authorList>
            <person name="Goeker M."/>
        </authorList>
    </citation>
    <scope>NUCLEOTIDE SEQUENCE [LARGE SCALE GENOMIC DNA]</scope>
    <source>
        <strain evidence="5 6">DSM 24859</strain>
    </source>
</reference>
<name>A0A2P8HIU5_CHINA</name>
<evidence type="ECO:0000259" key="4">
    <source>
        <dbReference type="PROSITE" id="PS01124"/>
    </source>
</evidence>
<evidence type="ECO:0000313" key="6">
    <source>
        <dbReference type="Proteomes" id="UP000240971"/>
    </source>
</evidence>
<dbReference type="SMART" id="SM00342">
    <property type="entry name" value="HTH_ARAC"/>
    <property type="match status" value="1"/>
</dbReference>
<dbReference type="Proteomes" id="UP000240971">
    <property type="component" value="Unassembled WGS sequence"/>
</dbReference>
<feature type="domain" description="HTH araC/xylS-type" evidence="4">
    <location>
        <begin position="209"/>
        <end position="307"/>
    </location>
</feature>
<evidence type="ECO:0000256" key="3">
    <source>
        <dbReference type="ARBA" id="ARBA00023163"/>
    </source>
</evidence>
<keyword evidence="1" id="KW-0805">Transcription regulation</keyword>
<proteinExistence type="predicted"/>
<dbReference type="PANTHER" id="PTHR43280:SF32">
    <property type="entry name" value="TRANSCRIPTIONAL REGULATORY PROTEIN"/>
    <property type="match status" value="1"/>
</dbReference>
<gene>
    <name evidence="5" type="ORF">CLV51_103119</name>
</gene>